<protein>
    <submittedName>
        <fullName evidence="2">Uncharacterized protein</fullName>
    </submittedName>
</protein>
<sequence>MTPPGARPRGTHAPGAPARSRGAGHLGRTARGAHRTADPAGSADASRGTGSRRAVTRHAVSRRTVSRRGGRRPDRTGQGGPLPGFRPESRPGPPGHGTGPGGRTVRARFVLGDLPEVRVRPAGADGAATAVLRSLASAGRGYAGGRLTLTTSGVPPRTAAQTRSVAAAQRRAAALAVTSALRGGPGTARVRVRGTGCPLATP</sequence>
<reference evidence="2" key="1">
    <citation type="submission" date="2023-05" db="EMBL/GenBank/DDBJ databases">
        <title>Streptantibioticus silvisoli sp. nov., acidotolerant actinomycetes 1 from pine litter.</title>
        <authorList>
            <person name="Swiecimska M."/>
            <person name="Golinska P."/>
            <person name="Sangal V."/>
            <person name="Wachnowicz B."/>
            <person name="Goodfellow M."/>
        </authorList>
    </citation>
    <scope>NUCLEOTIDE SEQUENCE</scope>
    <source>
        <strain evidence="2">SL13</strain>
    </source>
</reference>
<feature type="region of interest" description="Disordered" evidence="1">
    <location>
        <begin position="1"/>
        <end position="105"/>
    </location>
</feature>
<organism evidence="2">
    <name type="scientific">Streptantibioticus silvisoli</name>
    <dbReference type="NCBI Taxonomy" id="2705255"/>
    <lineage>
        <taxon>Bacteria</taxon>
        <taxon>Bacillati</taxon>
        <taxon>Actinomycetota</taxon>
        <taxon>Actinomycetes</taxon>
        <taxon>Kitasatosporales</taxon>
        <taxon>Streptomycetaceae</taxon>
        <taxon>Streptantibioticus</taxon>
    </lineage>
</organism>
<comment type="caution">
    <text evidence="2">The sequence shown here is derived from an EMBL/GenBank/DDBJ whole genome shotgun (WGS) entry which is preliminary data.</text>
</comment>
<accession>A0AA90H4V2</accession>
<dbReference type="EMBL" id="JABXJJ020000027">
    <property type="protein sequence ID" value="MDI5972006.1"/>
    <property type="molecule type" value="Genomic_DNA"/>
</dbReference>
<gene>
    <name evidence="2" type="ORF">POF50_022155</name>
</gene>
<evidence type="ECO:0000256" key="1">
    <source>
        <dbReference type="SAM" id="MobiDB-lite"/>
    </source>
</evidence>
<evidence type="ECO:0000313" key="2">
    <source>
        <dbReference type="EMBL" id="MDI5972006.1"/>
    </source>
</evidence>
<dbReference type="RefSeq" id="WP_282698915.1">
    <property type="nucleotide sequence ID" value="NZ_JABXJJ020000027.1"/>
</dbReference>
<name>A0AA90H4V2_9ACTN</name>
<feature type="compositionally biased region" description="Basic residues" evidence="1">
    <location>
        <begin position="54"/>
        <end position="70"/>
    </location>
</feature>
<dbReference type="AlphaFoldDB" id="A0AA90H4V2"/>
<proteinExistence type="predicted"/>
<feature type="compositionally biased region" description="Low complexity" evidence="1">
    <location>
        <begin position="13"/>
        <end position="23"/>
    </location>
</feature>